<dbReference type="PANTHER" id="PTHR38813:SF1">
    <property type="entry name" value="TOXIN RELE1-RELATED"/>
    <property type="match status" value="1"/>
</dbReference>
<keyword evidence="1" id="KW-1277">Toxin-antitoxin system</keyword>
<evidence type="ECO:0000313" key="2">
    <source>
        <dbReference type="EMBL" id="QNO41713.1"/>
    </source>
</evidence>
<dbReference type="Pfam" id="PF05016">
    <property type="entry name" value="ParE_toxin"/>
    <property type="match status" value="1"/>
</dbReference>
<proteinExistence type="predicted"/>
<evidence type="ECO:0008006" key="4">
    <source>
        <dbReference type="Google" id="ProtNLM"/>
    </source>
</evidence>
<dbReference type="InterPro" id="IPR007712">
    <property type="entry name" value="RelE/ParE_toxin"/>
</dbReference>
<dbReference type="PANTHER" id="PTHR38813">
    <property type="match status" value="1"/>
</dbReference>
<evidence type="ECO:0000313" key="3">
    <source>
        <dbReference type="EMBL" id="QNO42494.1"/>
    </source>
</evidence>
<evidence type="ECO:0000256" key="1">
    <source>
        <dbReference type="ARBA" id="ARBA00022649"/>
    </source>
</evidence>
<name>A0A7G9Y129_9EURY</name>
<gene>
    <name evidence="3" type="ORF">ILFDIHEO_00004</name>
    <name evidence="2" type="ORF">NEBFCOPL_00014</name>
</gene>
<dbReference type="EMBL" id="MT630743">
    <property type="protein sequence ID" value="QNO42494.1"/>
    <property type="molecule type" value="Genomic_DNA"/>
</dbReference>
<protein>
    <recommendedName>
        <fullName evidence="4">Type II toxin-antitoxin system RelE/ParE family toxin</fullName>
    </recommendedName>
</protein>
<dbReference type="EMBL" id="MT630658">
    <property type="protein sequence ID" value="QNO41713.1"/>
    <property type="molecule type" value="Genomic_DNA"/>
</dbReference>
<organism evidence="2">
    <name type="scientific">Candidatus Methanogaster sp. ANME-2c ERB4</name>
    <dbReference type="NCBI Taxonomy" id="2759911"/>
    <lineage>
        <taxon>Archaea</taxon>
        <taxon>Methanobacteriati</taxon>
        <taxon>Methanobacteriota</taxon>
        <taxon>Stenosarchaea group</taxon>
        <taxon>Methanomicrobia</taxon>
        <taxon>Methanosarcinales</taxon>
        <taxon>ANME-2 cluster</taxon>
        <taxon>Candidatus Methanogasteraceae</taxon>
        <taxon>Candidatus Methanogaster</taxon>
    </lineage>
</organism>
<dbReference type="InterPro" id="IPR052747">
    <property type="entry name" value="TA_system_RelE_toxin"/>
</dbReference>
<dbReference type="AlphaFoldDB" id="A0A7G9Y129"/>
<dbReference type="InterPro" id="IPR035093">
    <property type="entry name" value="RelE/ParE_toxin_dom_sf"/>
</dbReference>
<sequence length="90" mass="10623">MRYEIRLHPNAVSSLDKLNQSTKERLISKIRVLRDHPKLKRAGADIKKIKDANPEAYRLRIGDYRVIYAVEGDVVWITEIMSRSRGYRKR</sequence>
<dbReference type="SUPFAM" id="SSF143011">
    <property type="entry name" value="RelE-like"/>
    <property type="match status" value="1"/>
</dbReference>
<dbReference type="Gene3D" id="3.30.2310.20">
    <property type="entry name" value="RelE-like"/>
    <property type="match status" value="1"/>
</dbReference>
<accession>A0A7G9Y129</accession>
<reference evidence="2" key="1">
    <citation type="submission" date="2020-06" db="EMBL/GenBank/DDBJ databases">
        <title>Unique genomic features of the anaerobic methanotrophic archaea.</title>
        <authorList>
            <person name="Chadwick G.L."/>
            <person name="Skennerton C.T."/>
            <person name="Laso-Perez R."/>
            <person name="Leu A.O."/>
            <person name="Speth D.R."/>
            <person name="Yu H."/>
            <person name="Morgan-Lang C."/>
            <person name="Hatzenpichler R."/>
            <person name="Goudeau D."/>
            <person name="Malmstrom R."/>
            <person name="Brazelton W.J."/>
            <person name="Woyke T."/>
            <person name="Hallam S.J."/>
            <person name="Tyson G.W."/>
            <person name="Wegener G."/>
            <person name="Boetius A."/>
            <person name="Orphan V."/>
        </authorList>
    </citation>
    <scope>NUCLEOTIDE SEQUENCE</scope>
</reference>